<name>W8ECD3_9CAUD</name>
<accession>W8ECD3</accession>
<protein>
    <submittedName>
        <fullName evidence="2">RecE like protein</fullName>
    </submittedName>
</protein>
<dbReference type="SUPFAM" id="SSF52980">
    <property type="entry name" value="Restriction endonuclease-like"/>
    <property type="match status" value="1"/>
</dbReference>
<dbReference type="Pfam" id="PF09588">
    <property type="entry name" value="YqaJ"/>
    <property type="match status" value="1"/>
</dbReference>
<sequence length="306" mass="34075">MNHIIAVNRPGERGWIAPGSDQHLAMISPSKVGAILGLSRWESPYSLWCRMKGLIPGDEPKDAYDLGHDIEPFAANRWRRKNPGWLLSPGEVQFVVDPEHFGFPAMATLDRRAVRGRSRRVVEFKMARDQNDADKWGDDLSGDLPADYWTQVLVAMLFTGWTDLPGQLLAIGPRLGDERVYEVVYDADAKREAAFIIEECRSFYRSLSGSEPPELDDSEATYQTVRAQHPDIEKGAEVELTPELAEEFLSATADLKDLESAARLAKTRVLDVMKSAQYARCNGTLIARRQPSSRGSVALFAAKGAK</sequence>
<dbReference type="OrthoDB" id="8884at10239"/>
<dbReference type="RefSeq" id="YP_009009525.1">
    <property type="nucleotide sequence ID" value="NC_023602.1"/>
</dbReference>
<evidence type="ECO:0000313" key="3">
    <source>
        <dbReference type="Proteomes" id="UP000201080"/>
    </source>
</evidence>
<keyword evidence="3" id="KW-1185">Reference proteome</keyword>
<dbReference type="EMBL" id="KJ028219">
    <property type="protein sequence ID" value="AHJ86332.1"/>
    <property type="molecule type" value="Genomic_DNA"/>
</dbReference>
<dbReference type="InterPro" id="IPR011604">
    <property type="entry name" value="PDDEXK-like_dom_sf"/>
</dbReference>
<dbReference type="InterPro" id="IPR011335">
    <property type="entry name" value="Restrct_endonuc-II-like"/>
</dbReference>
<reference evidence="2 3" key="1">
    <citation type="journal article" date="2014" name="Genome Announc.">
        <title>Complete genome sequences of nine mycobacteriophages.</title>
        <authorList>
            <person name="Franceschelli J.J."/>
            <person name="Suarez C.A."/>
            <person name="Teran L."/>
            <person name="Raya R.R."/>
            <person name="Morbidoni H.R."/>
        </authorList>
    </citation>
    <scope>NUCLEOTIDE SEQUENCE [LARGE SCALE GENOMIC DNA]</scope>
</reference>
<dbReference type="Gene3D" id="3.90.320.10">
    <property type="match status" value="1"/>
</dbReference>
<feature type="domain" description="YqaJ viral recombinase" evidence="1">
    <location>
        <begin position="23"/>
        <end position="160"/>
    </location>
</feature>
<proteinExistence type="predicted"/>
<dbReference type="Proteomes" id="UP000201080">
    <property type="component" value="Segment"/>
</dbReference>
<evidence type="ECO:0000259" key="1">
    <source>
        <dbReference type="Pfam" id="PF09588"/>
    </source>
</evidence>
<evidence type="ECO:0000313" key="2">
    <source>
        <dbReference type="EMBL" id="AHJ86332.1"/>
    </source>
</evidence>
<gene>
    <name evidence="2" type="ORF">32HC_54</name>
</gene>
<dbReference type="InterPro" id="IPR019080">
    <property type="entry name" value="YqaJ_viral_recombinase"/>
</dbReference>
<organism evidence="2 3">
    <name type="scientific">Mycobacterium phage 32HC</name>
    <dbReference type="NCBI Taxonomy" id="1445729"/>
    <lineage>
        <taxon>Viruses</taxon>
        <taxon>Duplodnaviria</taxon>
        <taxon>Heunggongvirae</taxon>
        <taxon>Uroviricota</taxon>
        <taxon>Caudoviricetes</taxon>
        <taxon>Trigintaduovirus</taxon>
        <taxon>Trigintaduovirus 32HC</taxon>
    </lineage>
</organism>
<dbReference type="KEGG" id="vg:18506017"/>